<comment type="caution">
    <text evidence="1">The sequence shown here is derived from an EMBL/GenBank/DDBJ whole genome shotgun (WGS) entry which is preliminary data.</text>
</comment>
<evidence type="ECO:0000313" key="2">
    <source>
        <dbReference type="Proteomes" id="UP001604277"/>
    </source>
</evidence>
<organism evidence="1 2">
    <name type="scientific">Forsythia ovata</name>
    <dbReference type="NCBI Taxonomy" id="205694"/>
    <lineage>
        <taxon>Eukaryota</taxon>
        <taxon>Viridiplantae</taxon>
        <taxon>Streptophyta</taxon>
        <taxon>Embryophyta</taxon>
        <taxon>Tracheophyta</taxon>
        <taxon>Spermatophyta</taxon>
        <taxon>Magnoliopsida</taxon>
        <taxon>eudicotyledons</taxon>
        <taxon>Gunneridae</taxon>
        <taxon>Pentapetalae</taxon>
        <taxon>asterids</taxon>
        <taxon>lamiids</taxon>
        <taxon>Lamiales</taxon>
        <taxon>Oleaceae</taxon>
        <taxon>Forsythieae</taxon>
        <taxon>Forsythia</taxon>
    </lineage>
</organism>
<keyword evidence="2" id="KW-1185">Reference proteome</keyword>
<dbReference type="EMBL" id="JBFOLJ010000007">
    <property type="protein sequence ID" value="KAL2520619.1"/>
    <property type="molecule type" value="Genomic_DNA"/>
</dbReference>
<protein>
    <submittedName>
        <fullName evidence="1">Uncharacterized protein</fullName>
    </submittedName>
</protein>
<sequence>MIDAVVVSKLDEKNNMPLATVDPVDQDGDRHTSKCMRISSIQPCSSLHTLEDDMVFSDEDLITIGESVEQHQLDVGEIDTHPQKFSHFQSIIFSSQSKPVDKDKRITFIKASEILQSDIKQVHLVPKIHLD</sequence>
<name>A0ABD1U6H4_9LAMI</name>
<evidence type="ECO:0000313" key="1">
    <source>
        <dbReference type="EMBL" id="KAL2520619.1"/>
    </source>
</evidence>
<dbReference type="Proteomes" id="UP001604277">
    <property type="component" value="Unassembled WGS sequence"/>
</dbReference>
<proteinExistence type="predicted"/>
<reference evidence="2" key="1">
    <citation type="submission" date="2024-07" db="EMBL/GenBank/DDBJ databases">
        <title>Two chromosome-level genome assemblies of Korean endemic species Abeliophyllum distichum and Forsythia ovata (Oleaceae).</title>
        <authorList>
            <person name="Jang H."/>
        </authorList>
    </citation>
    <scope>NUCLEOTIDE SEQUENCE [LARGE SCALE GENOMIC DNA]</scope>
</reference>
<accession>A0ABD1U6H4</accession>
<dbReference type="AlphaFoldDB" id="A0ABD1U6H4"/>
<gene>
    <name evidence="1" type="ORF">Fot_24542</name>
</gene>